<keyword evidence="2" id="KW-1185">Reference proteome</keyword>
<dbReference type="EMBL" id="BMOS01000071">
    <property type="protein sequence ID" value="GGN67674.1"/>
    <property type="molecule type" value="Genomic_DNA"/>
</dbReference>
<sequence>MNSSCKKAEVVEVIKVTTITGNGKEKPFKEVTQYWTKDGNLISDK</sequence>
<protein>
    <submittedName>
        <fullName evidence="1">Uncharacterized protein</fullName>
    </submittedName>
</protein>
<reference evidence="1" key="1">
    <citation type="journal article" date="2014" name="Int. J. Syst. Evol. Microbiol.">
        <title>Complete genome sequence of Corynebacterium casei LMG S-19264T (=DSM 44701T), isolated from a smear-ripened cheese.</title>
        <authorList>
            <consortium name="US DOE Joint Genome Institute (JGI-PGF)"/>
            <person name="Walter F."/>
            <person name="Albersmeier A."/>
            <person name="Kalinowski J."/>
            <person name="Ruckert C."/>
        </authorList>
    </citation>
    <scope>NUCLEOTIDE SEQUENCE</scope>
    <source>
        <strain evidence="1">JCM 17251</strain>
    </source>
</reference>
<proteinExistence type="predicted"/>
<evidence type="ECO:0000313" key="1">
    <source>
        <dbReference type="EMBL" id="GGN67674.1"/>
    </source>
</evidence>
<accession>A0A917Y5P3</accession>
<dbReference type="Proteomes" id="UP000624041">
    <property type="component" value="Unassembled WGS sequence"/>
</dbReference>
<gene>
    <name evidence="1" type="ORF">GCM10007971_38720</name>
</gene>
<reference evidence="1" key="2">
    <citation type="submission" date="2020-09" db="EMBL/GenBank/DDBJ databases">
        <authorList>
            <person name="Sun Q."/>
            <person name="Ohkuma M."/>
        </authorList>
    </citation>
    <scope>NUCLEOTIDE SEQUENCE</scope>
    <source>
        <strain evidence="1">JCM 17251</strain>
    </source>
</reference>
<name>A0A917Y5P3_9BACI</name>
<organism evidence="1 2">
    <name type="scientific">Oceanobacillus indicireducens</name>
    <dbReference type="NCBI Taxonomy" id="1004261"/>
    <lineage>
        <taxon>Bacteria</taxon>
        <taxon>Bacillati</taxon>
        <taxon>Bacillota</taxon>
        <taxon>Bacilli</taxon>
        <taxon>Bacillales</taxon>
        <taxon>Bacillaceae</taxon>
        <taxon>Oceanobacillus</taxon>
    </lineage>
</organism>
<dbReference type="AlphaFoldDB" id="A0A917Y5P3"/>
<comment type="caution">
    <text evidence="1">The sequence shown here is derived from an EMBL/GenBank/DDBJ whole genome shotgun (WGS) entry which is preliminary data.</text>
</comment>
<evidence type="ECO:0000313" key="2">
    <source>
        <dbReference type="Proteomes" id="UP000624041"/>
    </source>
</evidence>